<feature type="signal peptide" evidence="1">
    <location>
        <begin position="1"/>
        <end position="17"/>
    </location>
</feature>
<dbReference type="EMBL" id="CAADRP010000402">
    <property type="protein sequence ID" value="VFU27834.1"/>
    <property type="molecule type" value="Genomic_DNA"/>
</dbReference>
<keyword evidence="1" id="KW-0732">Signal</keyword>
<evidence type="ECO:0000256" key="1">
    <source>
        <dbReference type="SAM" id="SignalP"/>
    </source>
</evidence>
<dbReference type="AlphaFoldDB" id="A0A6N2KX30"/>
<gene>
    <name evidence="2" type="ORF">SVIM_LOCUS87119</name>
</gene>
<evidence type="ECO:0000313" key="2">
    <source>
        <dbReference type="EMBL" id="VFU27834.1"/>
    </source>
</evidence>
<dbReference type="PANTHER" id="PTHR37900:SF3">
    <property type="entry name" value="TRANSMEMBRANE PROTEIN"/>
    <property type="match status" value="1"/>
</dbReference>
<organism evidence="2">
    <name type="scientific">Salix viminalis</name>
    <name type="common">Common osier</name>
    <name type="synonym">Basket willow</name>
    <dbReference type="NCBI Taxonomy" id="40686"/>
    <lineage>
        <taxon>Eukaryota</taxon>
        <taxon>Viridiplantae</taxon>
        <taxon>Streptophyta</taxon>
        <taxon>Embryophyta</taxon>
        <taxon>Tracheophyta</taxon>
        <taxon>Spermatophyta</taxon>
        <taxon>Magnoliopsida</taxon>
        <taxon>eudicotyledons</taxon>
        <taxon>Gunneridae</taxon>
        <taxon>Pentapetalae</taxon>
        <taxon>rosids</taxon>
        <taxon>fabids</taxon>
        <taxon>Malpighiales</taxon>
        <taxon>Salicaceae</taxon>
        <taxon>Saliceae</taxon>
        <taxon>Salix</taxon>
    </lineage>
</organism>
<protein>
    <submittedName>
        <fullName evidence="2">Uncharacterized protein</fullName>
    </submittedName>
</protein>
<accession>A0A6N2KX30</accession>
<proteinExistence type="predicted"/>
<dbReference type="PANTHER" id="PTHR37900">
    <property type="match status" value="1"/>
</dbReference>
<feature type="chain" id="PRO_5026998849" evidence="1">
    <location>
        <begin position="18"/>
        <end position="69"/>
    </location>
</feature>
<sequence length="69" mass="8182">MSLLPLMFRSLLRLISSLVSQPTASVATLLYHSNLLPRNLNLDRLVRREFLDEENHLFHFLISLLRCFW</sequence>
<reference evidence="2" key="1">
    <citation type="submission" date="2019-03" db="EMBL/GenBank/DDBJ databases">
        <authorList>
            <person name="Mank J."/>
            <person name="Almeida P."/>
        </authorList>
    </citation>
    <scope>NUCLEOTIDE SEQUENCE</scope>
    <source>
        <strain evidence="2">78183</strain>
    </source>
</reference>
<name>A0A6N2KX30_SALVM</name>